<proteinExistence type="predicted"/>
<dbReference type="EMBL" id="SRRH01000047">
    <property type="protein sequence ID" value="KAG6301259.1"/>
    <property type="molecule type" value="Genomic_DNA"/>
</dbReference>
<protein>
    <submittedName>
        <fullName evidence="2">Uncharacterized protein</fullName>
    </submittedName>
</protein>
<accession>A0A9P7QP73</accession>
<keyword evidence="3" id="KW-1185">Reference proteome</keyword>
<evidence type="ECO:0000256" key="1">
    <source>
        <dbReference type="SAM" id="MobiDB-lite"/>
    </source>
</evidence>
<dbReference type="Proteomes" id="UP000707071">
    <property type="component" value="Unassembled WGS sequence"/>
</dbReference>
<dbReference type="AlphaFoldDB" id="A0A9P7QP73"/>
<gene>
    <name evidence="2" type="ORF">E4U09_005519</name>
</gene>
<comment type="caution">
    <text evidence="2">The sequence shown here is derived from an EMBL/GenBank/DDBJ whole genome shotgun (WGS) entry which is preliminary data.</text>
</comment>
<organism evidence="2 3">
    <name type="scientific">Claviceps aff. purpurea</name>
    <dbReference type="NCBI Taxonomy" id="1967640"/>
    <lineage>
        <taxon>Eukaryota</taxon>
        <taxon>Fungi</taxon>
        <taxon>Dikarya</taxon>
        <taxon>Ascomycota</taxon>
        <taxon>Pezizomycotina</taxon>
        <taxon>Sordariomycetes</taxon>
        <taxon>Hypocreomycetidae</taxon>
        <taxon>Hypocreales</taxon>
        <taxon>Clavicipitaceae</taxon>
        <taxon>Claviceps</taxon>
    </lineage>
</organism>
<sequence>MRLMIRNGSRVAPSGDAAAKPRRQQLVREGAGALILKECDDSDEMPVDQCFQTVIQAGLAQLVKPALHAAEQQVSKQLQPYNFVSHPL</sequence>
<reference evidence="2 3" key="1">
    <citation type="journal article" date="2020" name="bioRxiv">
        <title>Whole genome comparisons of ergot fungi reveals the divergence and evolution of species within the genus Claviceps are the result of varying mechanisms driving genome evolution and host range expansion.</title>
        <authorList>
            <person name="Wyka S.A."/>
            <person name="Mondo S.J."/>
            <person name="Liu M."/>
            <person name="Dettman J."/>
            <person name="Nalam V."/>
            <person name="Broders K.D."/>
        </authorList>
    </citation>
    <scope>NUCLEOTIDE SEQUENCE [LARGE SCALE GENOMIC DNA]</scope>
    <source>
        <strain evidence="2 3">Clav52</strain>
    </source>
</reference>
<evidence type="ECO:0000313" key="2">
    <source>
        <dbReference type="EMBL" id="KAG6301259.1"/>
    </source>
</evidence>
<evidence type="ECO:0000313" key="3">
    <source>
        <dbReference type="Proteomes" id="UP000707071"/>
    </source>
</evidence>
<feature type="region of interest" description="Disordered" evidence="1">
    <location>
        <begin position="1"/>
        <end position="23"/>
    </location>
</feature>
<name>A0A9P7QP73_9HYPO</name>